<reference evidence="2" key="1">
    <citation type="submission" date="2018-05" db="EMBL/GenBank/DDBJ databases">
        <authorList>
            <person name="Feng T."/>
        </authorList>
    </citation>
    <scope>NUCLEOTIDE SEQUENCE [LARGE SCALE GENOMIC DNA]</scope>
    <source>
        <strain evidence="2">S27</strain>
    </source>
</reference>
<dbReference type="OrthoDB" id="9076083at2"/>
<protein>
    <submittedName>
        <fullName evidence="1">Class I SAM-dependent methyltransferase</fullName>
    </submittedName>
</protein>
<keyword evidence="2" id="KW-1185">Reference proteome</keyword>
<organism evidence="1 2">
    <name type="scientific">Paraburkholderia lacunae</name>
    <dbReference type="NCBI Taxonomy" id="2211104"/>
    <lineage>
        <taxon>Bacteria</taxon>
        <taxon>Pseudomonadati</taxon>
        <taxon>Pseudomonadota</taxon>
        <taxon>Betaproteobacteria</taxon>
        <taxon>Burkholderiales</taxon>
        <taxon>Burkholderiaceae</taxon>
        <taxon>Paraburkholderia</taxon>
    </lineage>
</organism>
<dbReference type="GO" id="GO:0032259">
    <property type="term" value="P:methylation"/>
    <property type="evidence" value="ECO:0007669"/>
    <property type="project" value="UniProtKB-KW"/>
</dbReference>
<proteinExistence type="predicted"/>
<gene>
    <name evidence="1" type="ORF">DLM46_31925</name>
</gene>
<name>A0A370MZM2_9BURK</name>
<accession>A0A370MZM2</accession>
<dbReference type="InterPro" id="IPR029063">
    <property type="entry name" value="SAM-dependent_MTases_sf"/>
</dbReference>
<dbReference type="Gene3D" id="3.40.50.150">
    <property type="entry name" value="Vaccinia Virus protein VP39"/>
    <property type="match status" value="1"/>
</dbReference>
<keyword evidence="1" id="KW-0808">Transferase</keyword>
<comment type="caution">
    <text evidence="1">The sequence shown here is derived from an EMBL/GenBank/DDBJ whole genome shotgun (WGS) entry which is preliminary data.</text>
</comment>
<sequence length="243" mass="26892">MHVTPIHPDDDMFQGSHEHYYSVGSQMADFVSHATELAGAHTPIILELPCGYGRVTRHLATRFDPTKIHVADIMVPSVDFCIGAFGVVGHYVAEPVYEYANIASEAFDVAALGSLVTHLSSHNARTVIVHFFSKLKSGAVGVVTTHGEKSREHLGIADCYQVGEAARQHLLSSFDANQYGFVNYPTDHSLETKTVDYIGDSYGISIIPTDWIKSVCEENNLSIIEHWPGAWDGHQDVFFIRKY</sequence>
<evidence type="ECO:0000313" key="2">
    <source>
        <dbReference type="Proteomes" id="UP000254875"/>
    </source>
</evidence>
<evidence type="ECO:0000313" key="1">
    <source>
        <dbReference type="EMBL" id="RDJ98792.1"/>
    </source>
</evidence>
<dbReference type="AlphaFoldDB" id="A0A370MZM2"/>
<keyword evidence="1" id="KW-0489">Methyltransferase</keyword>
<dbReference type="EMBL" id="QHKS01000030">
    <property type="protein sequence ID" value="RDJ98792.1"/>
    <property type="molecule type" value="Genomic_DNA"/>
</dbReference>
<dbReference type="GO" id="GO:0008168">
    <property type="term" value="F:methyltransferase activity"/>
    <property type="evidence" value="ECO:0007669"/>
    <property type="project" value="UniProtKB-KW"/>
</dbReference>
<dbReference type="SUPFAM" id="SSF53335">
    <property type="entry name" value="S-adenosyl-L-methionine-dependent methyltransferases"/>
    <property type="match status" value="1"/>
</dbReference>
<dbReference type="Proteomes" id="UP000254875">
    <property type="component" value="Unassembled WGS sequence"/>
</dbReference>